<dbReference type="AlphaFoldDB" id="A0A845GE26"/>
<dbReference type="RefSeq" id="WP_161100090.1">
    <property type="nucleotide sequence ID" value="NZ_WWCW01000207.1"/>
</dbReference>
<dbReference type="Proteomes" id="UP000470302">
    <property type="component" value="Unassembled WGS sequence"/>
</dbReference>
<name>A0A845GE26_9BURK</name>
<reference evidence="1 2" key="1">
    <citation type="submission" date="2020-01" db="EMBL/GenBank/DDBJ databases">
        <title>Novel species isolated from a subtropical stream in China.</title>
        <authorList>
            <person name="Lu H."/>
        </authorList>
    </citation>
    <scope>NUCLEOTIDE SEQUENCE [LARGE SCALE GENOMIC DNA]</scope>
    <source>
        <strain evidence="1 2">FT82W</strain>
    </source>
</reference>
<proteinExistence type="predicted"/>
<dbReference type="EMBL" id="WWCW01000207">
    <property type="protein sequence ID" value="MYM91456.1"/>
    <property type="molecule type" value="Genomic_DNA"/>
</dbReference>
<protein>
    <submittedName>
        <fullName evidence="1">Uncharacterized protein</fullName>
    </submittedName>
</protein>
<gene>
    <name evidence="1" type="ORF">GTP91_30305</name>
</gene>
<evidence type="ECO:0000313" key="2">
    <source>
        <dbReference type="Proteomes" id="UP000470302"/>
    </source>
</evidence>
<accession>A0A845GE26</accession>
<sequence>MKNIKFYKSIFIALLSVLFLAGIYLIVIWDSNSDPIGEANSKCAKTPIMELSNSTGLVVSAYNTACDVAGGNSAIYVHIHKKDEAISRKTLVFRYFDIYDIPPPKIKWVNDHRLLIEVGNVTQVTKKIDNLRGVEISYSIGAERFPAETR</sequence>
<organism evidence="1 2">
    <name type="scientific">Duganella vulcania</name>
    <dbReference type="NCBI Taxonomy" id="2692166"/>
    <lineage>
        <taxon>Bacteria</taxon>
        <taxon>Pseudomonadati</taxon>
        <taxon>Pseudomonadota</taxon>
        <taxon>Betaproteobacteria</taxon>
        <taxon>Burkholderiales</taxon>
        <taxon>Oxalobacteraceae</taxon>
        <taxon>Telluria group</taxon>
        <taxon>Duganella</taxon>
    </lineage>
</organism>
<evidence type="ECO:0000313" key="1">
    <source>
        <dbReference type="EMBL" id="MYM91456.1"/>
    </source>
</evidence>
<comment type="caution">
    <text evidence="1">The sequence shown here is derived from an EMBL/GenBank/DDBJ whole genome shotgun (WGS) entry which is preliminary data.</text>
</comment>